<keyword evidence="7" id="KW-1185">Reference proteome</keyword>
<dbReference type="InterPro" id="IPR002893">
    <property type="entry name" value="Znf_MYND"/>
</dbReference>
<sequence length="591" mass="67495">MKNPSLLDTRTASGKGLMTMGTEKQANAYIHQMQQMKFPLFSSTLLVSINQYIHNPIESIEDRFKLIEITMQAKDVECTGNGILHGYYFTMGSICANASKDLLREVVTDTELNILFNHFVSLLKYAISRENKGALIDEVCLQSAMLLISSVLKFLSPSHAIIRDFLKSLASAAKQATHILPQDSGVGYFLCQTMMLCFEYVRGNKTTGIDKALMMMYKTGMLEQVLLYIHLPWTPTVLNDFQDNFKNLARLFFITAASCSASLSSMFKAGSPSRDALIDVLEGRIKPCPENEHMMEVLGALKKFLDMGLTSGNPDEKYISMQNIECAKCGMQDSTQKLLVCGNCKFFRYCSRECQVAHWKDHKVRCKEYASHAKTKNKEAIAHKFMLENQPQMLEKLRKIYDGGDLVLDLDFSNQSSPALPPALRNPPEFEVFPADIFWSREKDKAPAGHWFFKDLGGGETFYSDEHIKYIREEVDARAENRRSDYLGVYVFLRFSDKPQIVATSLLRDTMKANYNQSEERKKCESYQQRRQNYILQHSDEIIMGLLVNPYVKDLSASEKEKWVKNQEEEIGELFDLLEDERSKKVIGHTF</sequence>
<accession>A0AAD3CZ03</accession>
<keyword evidence="1" id="KW-0479">Metal-binding</keyword>
<dbReference type="EMBL" id="BLLK01000046">
    <property type="protein sequence ID" value="GFH53174.1"/>
    <property type="molecule type" value="Genomic_DNA"/>
</dbReference>
<dbReference type="PROSITE" id="PS01360">
    <property type="entry name" value="ZF_MYND_1"/>
    <property type="match status" value="1"/>
</dbReference>
<name>A0AAD3CZ03_9STRA</name>
<evidence type="ECO:0000256" key="1">
    <source>
        <dbReference type="ARBA" id="ARBA00022723"/>
    </source>
</evidence>
<reference evidence="6 7" key="1">
    <citation type="journal article" date="2021" name="Sci. Rep.">
        <title>The genome of the diatom Chaetoceros tenuissimus carries an ancient integrated fragment of an extant virus.</title>
        <authorList>
            <person name="Hongo Y."/>
            <person name="Kimura K."/>
            <person name="Takaki Y."/>
            <person name="Yoshida Y."/>
            <person name="Baba S."/>
            <person name="Kobayashi G."/>
            <person name="Nagasaki K."/>
            <person name="Hano T."/>
            <person name="Tomaru Y."/>
        </authorList>
    </citation>
    <scope>NUCLEOTIDE SEQUENCE [LARGE SCALE GENOMIC DNA]</scope>
    <source>
        <strain evidence="6 7">NIES-3715</strain>
    </source>
</reference>
<proteinExistence type="predicted"/>
<evidence type="ECO:0000313" key="7">
    <source>
        <dbReference type="Proteomes" id="UP001054902"/>
    </source>
</evidence>
<protein>
    <recommendedName>
        <fullName evidence="5">MYND-type domain-containing protein</fullName>
    </recommendedName>
</protein>
<dbReference type="PROSITE" id="PS50865">
    <property type="entry name" value="ZF_MYND_2"/>
    <property type="match status" value="1"/>
</dbReference>
<comment type="caution">
    <text evidence="6">The sequence shown here is derived from an EMBL/GenBank/DDBJ whole genome shotgun (WGS) entry which is preliminary data.</text>
</comment>
<dbReference type="Gene3D" id="6.10.140.2220">
    <property type="match status" value="1"/>
</dbReference>
<feature type="domain" description="MYND-type" evidence="5">
    <location>
        <begin position="326"/>
        <end position="366"/>
    </location>
</feature>
<dbReference type="SUPFAM" id="SSF144232">
    <property type="entry name" value="HIT/MYND zinc finger-like"/>
    <property type="match status" value="1"/>
</dbReference>
<keyword evidence="3" id="KW-0862">Zinc</keyword>
<evidence type="ECO:0000259" key="5">
    <source>
        <dbReference type="PROSITE" id="PS50865"/>
    </source>
</evidence>
<evidence type="ECO:0000313" key="6">
    <source>
        <dbReference type="EMBL" id="GFH53174.1"/>
    </source>
</evidence>
<dbReference type="Pfam" id="PF01753">
    <property type="entry name" value="zf-MYND"/>
    <property type="match status" value="1"/>
</dbReference>
<evidence type="ECO:0000256" key="2">
    <source>
        <dbReference type="ARBA" id="ARBA00022771"/>
    </source>
</evidence>
<evidence type="ECO:0000256" key="4">
    <source>
        <dbReference type="PROSITE-ProRule" id="PRU00134"/>
    </source>
</evidence>
<dbReference type="GO" id="GO:0008270">
    <property type="term" value="F:zinc ion binding"/>
    <property type="evidence" value="ECO:0007669"/>
    <property type="project" value="UniProtKB-KW"/>
</dbReference>
<gene>
    <name evidence="6" type="ORF">CTEN210_09650</name>
</gene>
<keyword evidence="2 4" id="KW-0863">Zinc-finger</keyword>
<organism evidence="6 7">
    <name type="scientific">Chaetoceros tenuissimus</name>
    <dbReference type="NCBI Taxonomy" id="426638"/>
    <lineage>
        <taxon>Eukaryota</taxon>
        <taxon>Sar</taxon>
        <taxon>Stramenopiles</taxon>
        <taxon>Ochrophyta</taxon>
        <taxon>Bacillariophyta</taxon>
        <taxon>Coscinodiscophyceae</taxon>
        <taxon>Chaetocerotophycidae</taxon>
        <taxon>Chaetocerotales</taxon>
        <taxon>Chaetocerotaceae</taxon>
        <taxon>Chaetoceros</taxon>
    </lineage>
</organism>
<dbReference type="Proteomes" id="UP001054902">
    <property type="component" value="Unassembled WGS sequence"/>
</dbReference>
<evidence type="ECO:0000256" key="3">
    <source>
        <dbReference type="ARBA" id="ARBA00022833"/>
    </source>
</evidence>
<dbReference type="AlphaFoldDB" id="A0AAD3CZ03"/>